<evidence type="ECO:0000256" key="1">
    <source>
        <dbReference type="SAM" id="MobiDB-lite"/>
    </source>
</evidence>
<dbReference type="Proteomes" id="UP000287651">
    <property type="component" value="Unassembled WGS sequence"/>
</dbReference>
<proteinExistence type="predicted"/>
<sequence>MSSSSSSSSNEERNFGNCSPFESSSSMDERSSKTLEALLREHDEDSTITEFSLPKIRATLCIPGDFDLSLSGVHRELTKENQELARMSSRSLPEDDQETGRKIIRGSRKACRDGGTANAGGGIAHTQFFQICLNFLL</sequence>
<dbReference type="AlphaFoldDB" id="A0A426ZA15"/>
<comment type="caution">
    <text evidence="2">The sequence shown here is derived from an EMBL/GenBank/DDBJ whole genome shotgun (WGS) entry which is preliminary data.</text>
</comment>
<feature type="region of interest" description="Disordered" evidence="1">
    <location>
        <begin position="1"/>
        <end position="36"/>
    </location>
</feature>
<accession>A0A426ZA15</accession>
<name>A0A426ZA15_ENSVE</name>
<evidence type="ECO:0000313" key="2">
    <source>
        <dbReference type="EMBL" id="RRT60828.1"/>
    </source>
</evidence>
<feature type="compositionally biased region" description="Basic and acidic residues" evidence="1">
    <location>
        <begin position="27"/>
        <end position="36"/>
    </location>
</feature>
<organism evidence="2 3">
    <name type="scientific">Ensete ventricosum</name>
    <name type="common">Abyssinian banana</name>
    <name type="synonym">Musa ensete</name>
    <dbReference type="NCBI Taxonomy" id="4639"/>
    <lineage>
        <taxon>Eukaryota</taxon>
        <taxon>Viridiplantae</taxon>
        <taxon>Streptophyta</taxon>
        <taxon>Embryophyta</taxon>
        <taxon>Tracheophyta</taxon>
        <taxon>Spermatophyta</taxon>
        <taxon>Magnoliopsida</taxon>
        <taxon>Liliopsida</taxon>
        <taxon>Zingiberales</taxon>
        <taxon>Musaceae</taxon>
        <taxon>Ensete</taxon>
    </lineage>
</organism>
<reference evidence="2 3" key="1">
    <citation type="journal article" date="2014" name="Agronomy (Basel)">
        <title>A Draft Genome Sequence for Ensete ventricosum, the Drought-Tolerant Tree Against Hunger.</title>
        <authorList>
            <person name="Harrison J."/>
            <person name="Moore K.A."/>
            <person name="Paszkiewicz K."/>
            <person name="Jones T."/>
            <person name="Grant M."/>
            <person name="Ambacheew D."/>
            <person name="Muzemil S."/>
            <person name="Studholme D.J."/>
        </authorList>
    </citation>
    <scope>NUCLEOTIDE SEQUENCE [LARGE SCALE GENOMIC DNA]</scope>
</reference>
<protein>
    <submittedName>
        <fullName evidence="2">Uncharacterized protein</fullName>
    </submittedName>
</protein>
<gene>
    <name evidence="2" type="ORF">B296_00021707</name>
</gene>
<evidence type="ECO:0000313" key="3">
    <source>
        <dbReference type="Proteomes" id="UP000287651"/>
    </source>
</evidence>
<dbReference type="EMBL" id="AMZH03007629">
    <property type="protein sequence ID" value="RRT60828.1"/>
    <property type="molecule type" value="Genomic_DNA"/>
</dbReference>